<dbReference type="GO" id="GO:0005975">
    <property type="term" value="P:carbohydrate metabolic process"/>
    <property type="evidence" value="ECO:0007669"/>
    <property type="project" value="InterPro"/>
</dbReference>
<evidence type="ECO:0000256" key="2">
    <source>
        <dbReference type="ARBA" id="ARBA00008420"/>
    </source>
</evidence>
<keyword evidence="8" id="KW-0067">ATP-binding</keyword>
<evidence type="ECO:0000256" key="4">
    <source>
        <dbReference type="ARBA" id="ARBA00022528"/>
    </source>
</evidence>
<dbReference type="PANTHER" id="PTHR43442:SF3">
    <property type="entry name" value="GLUCONOKINASE-RELATED"/>
    <property type="match status" value="1"/>
</dbReference>
<dbReference type="EMBL" id="JABFUD020000009">
    <property type="protein sequence ID" value="KAI5075536.1"/>
    <property type="molecule type" value="Genomic_DNA"/>
</dbReference>
<evidence type="ECO:0000256" key="8">
    <source>
        <dbReference type="ARBA" id="ARBA00022840"/>
    </source>
</evidence>
<dbReference type="PANTHER" id="PTHR43442">
    <property type="entry name" value="GLUCONOKINASE-RELATED"/>
    <property type="match status" value="1"/>
</dbReference>
<keyword evidence="4" id="KW-0934">Plastid</keyword>
<comment type="catalytic activity">
    <reaction evidence="10">
        <text>D-gluconate + ATP = 6-phospho-D-gluconate + ADP + H(+)</text>
        <dbReference type="Rhea" id="RHEA:19433"/>
        <dbReference type="ChEBI" id="CHEBI:15378"/>
        <dbReference type="ChEBI" id="CHEBI:18391"/>
        <dbReference type="ChEBI" id="CHEBI:30616"/>
        <dbReference type="ChEBI" id="CHEBI:58759"/>
        <dbReference type="ChEBI" id="CHEBI:456216"/>
        <dbReference type="EC" id="2.7.1.12"/>
    </reaction>
</comment>
<keyword evidence="7" id="KW-0418">Kinase</keyword>
<dbReference type="CDD" id="cd02021">
    <property type="entry name" value="GntK"/>
    <property type="match status" value="1"/>
</dbReference>
<comment type="pathway">
    <text evidence="1">Carbohydrate acid metabolism; D-gluconate degradation.</text>
</comment>
<evidence type="ECO:0000256" key="6">
    <source>
        <dbReference type="ARBA" id="ARBA00022741"/>
    </source>
</evidence>
<dbReference type="GO" id="GO:0005737">
    <property type="term" value="C:cytoplasm"/>
    <property type="evidence" value="ECO:0007669"/>
    <property type="project" value="TreeGrafter"/>
</dbReference>
<dbReference type="Proteomes" id="UP000886520">
    <property type="component" value="Chromosome 9"/>
</dbReference>
<evidence type="ECO:0000256" key="9">
    <source>
        <dbReference type="ARBA" id="ARBA00029835"/>
    </source>
</evidence>
<keyword evidence="6" id="KW-0547">Nucleotide-binding</keyword>
<keyword evidence="5" id="KW-0808">Transferase</keyword>
<organism evidence="11 12">
    <name type="scientific">Adiantum capillus-veneris</name>
    <name type="common">Maidenhair fern</name>
    <dbReference type="NCBI Taxonomy" id="13818"/>
    <lineage>
        <taxon>Eukaryota</taxon>
        <taxon>Viridiplantae</taxon>
        <taxon>Streptophyta</taxon>
        <taxon>Embryophyta</taxon>
        <taxon>Tracheophyta</taxon>
        <taxon>Polypodiopsida</taxon>
        <taxon>Polypodiidae</taxon>
        <taxon>Polypodiales</taxon>
        <taxon>Pteridineae</taxon>
        <taxon>Pteridaceae</taxon>
        <taxon>Vittarioideae</taxon>
        <taxon>Adiantum</taxon>
    </lineage>
</organism>
<evidence type="ECO:0000256" key="5">
    <source>
        <dbReference type="ARBA" id="ARBA00022679"/>
    </source>
</evidence>
<evidence type="ECO:0000313" key="11">
    <source>
        <dbReference type="EMBL" id="KAI5075536.1"/>
    </source>
</evidence>
<dbReference type="GO" id="GO:0005524">
    <property type="term" value="F:ATP binding"/>
    <property type="evidence" value="ECO:0007669"/>
    <property type="project" value="UniProtKB-KW"/>
</dbReference>
<dbReference type="OrthoDB" id="275177at2759"/>
<comment type="similarity">
    <text evidence="2">Belongs to the gluconokinase GntK/GntV family.</text>
</comment>
<dbReference type="InterPro" id="IPR031322">
    <property type="entry name" value="Shikimate/glucono_kinase"/>
</dbReference>
<dbReference type="Gene3D" id="3.40.50.300">
    <property type="entry name" value="P-loop containing nucleotide triphosphate hydrolases"/>
    <property type="match status" value="1"/>
</dbReference>
<proteinExistence type="inferred from homology"/>
<keyword evidence="12" id="KW-1185">Reference proteome</keyword>
<dbReference type="InterPro" id="IPR006001">
    <property type="entry name" value="Therm_gnt_kin"/>
</dbReference>
<keyword evidence="4" id="KW-0150">Chloroplast</keyword>
<dbReference type="InterPro" id="IPR027417">
    <property type="entry name" value="P-loop_NTPase"/>
</dbReference>
<comment type="caution">
    <text evidence="11">The sequence shown here is derived from an EMBL/GenBank/DDBJ whole genome shotgun (WGS) entry which is preliminary data.</text>
</comment>
<evidence type="ECO:0000256" key="7">
    <source>
        <dbReference type="ARBA" id="ARBA00022777"/>
    </source>
</evidence>
<evidence type="ECO:0000313" key="12">
    <source>
        <dbReference type="Proteomes" id="UP000886520"/>
    </source>
</evidence>
<evidence type="ECO:0000256" key="10">
    <source>
        <dbReference type="ARBA" id="ARBA00048090"/>
    </source>
</evidence>
<evidence type="ECO:0000256" key="3">
    <source>
        <dbReference type="ARBA" id="ARBA00012054"/>
    </source>
</evidence>
<name>A0A9D4ZJN5_ADICA</name>
<dbReference type="EC" id="2.7.1.12" evidence="3"/>
<gene>
    <name evidence="11" type="ORF">GOP47_0009612</name>
</gene>
<dbReference type="Pfam" id="PF01202">
    <property type="entry name" value="SKI"/>
    <property type="match status" value="1"/>
</dbReference>
<evidence type="ECO:0000256" key="1">
    <source>
        <dbReference type="ARBA" id="ARBA00004875"/>
    </source>
</evidence>
<dbReference type="GO" id="GO:0046316">
    <property type="term" value="F:gluconokinase activity"/>
    <property type="evidence" value="ECO:0007669"/>
    <property type="project" value="UniProtKB-EC"/>
</dbReference>
<dbReference type="SUPFAM" id="SSF52540">
    <property type="entry name" value="P-loop containing nucleoside triphosphate hydrolases"/>
    <property type="match status" value="1"/>
</dbReference>
<dbReference type="AlphaFoldDB" id="A0A9D4ZJN5"/>
<reference evidence="11" key="1">
    <citation type="submission" date="2021-01" db="EMBL/GenBank/DDBJ databases">
        <title>Adiantum capillus-veneris genome.</title>
        <authorList>
            <person name="Fang Y."/>
            <person name="Liao Q."/>
        </authorList>
    </citation>
    <scope>NUCLEOTIDE SEQUENCE</scope>
    <source>
        <strain evidence="11">H3</strain>
        <tissue evidence="11">Leaf</tissue>
    </source>
</reference>
<protein>
    <recommendedName>
        <fullName evidence="3">gluconokinase</fullName>
        <ecNumber evidence="3">2.7.1.12</ecNumber>
    </recommendedName>
    <alternativeName>
        <fullName evidence="9">Gluconate kinase</fullName>
    </alternativeName>
</protein>
<sequence>MQLCSSDLSHGRAIVIMGVSGSGKSTIGKLLAESIGCSFLDADDFHSEENTEKMKQGIPLTDSDRLPWLETLRDTLIDYVLRGKIVVLACSALKPSYRQLLRTADFQRMLETQREDEENQEETNLMSHSLKSLSRESKELYDNQHLKGNRESHGPSHRVTFLLLNGPIELFASRLKERFQQGTHFMPPSLLLSQIDALAVSEKEDDVILLDARLSPEEVVQYAKELVCQNA</sequence>
<accession>A0A9D4ZJN5</accession>